<sequence>MTGRREDGLNVASAGGVFEDLEGDGEPAPADALVDLDMRPVLVPAGLEVGCVTAAAEGTITNNNASHKQANVLQKYKIKEIVYSEVKPSIFHDFP</sequence>
<evidence type="ECO:0000256" key="1">
    <source>
        <dbReference type="SAM" id="MobiDB-lite"/>
    </source>
</evidence>
<dbReference type="EMBL" id="CP004049">
    <property type="protein sequence ID" value="AGI86029.1"/>
    <property type="molecule type" value="Genomic_DNA"/>
</dbReference>
<gene>
    <name evidence="2" type="ORF">MMALV_12990</name>
</gene>
<dbReference type="KEGG" id="max:MMALV_12990"/>
<organism evidence="2 3">
    <name type="scientific">Methanomethylophilus alvi (strain Mx1201)</name>
    <dbReference type="NCBI Taxonomy" id="1236689"/>
    <lineage>
        <taxon>Archaea</taxon>
        <taxon>Methanobacteriati</taxon>
        <taxon>Thermoplasmatota</taxon>
        <taxon>Thermoplasmata</taxon>
        <taxon>Methanomassiliicoccales</taxon>
        <taxon>Methanomethylophilaceae</taxon>
        <taxon>Methanomethylophilus</taxon>
    </lineage>
</organism>
<evidence type="ECO:0000313" key="2">
    <source>
        <dbReference type="EMBL" id="AGI86029.1"/>
    </source>
</evidence>
<dbReference type="InParanoid" id="M9SEA0"/>
<protein>
    <submittedName>
        <fullName evidence="2">Uncharacterized protein</fullName>
    </submittedName>
</protein>
<name>M9SEA0_METAX</name>
<dbReference type="Proteomes" id="UP000012672">
    <property type="component" value="Chromosome"/>
</dbReference>
<proteinExistence type="predicted"/>
<keyword evidence="3" id="KW-1185">Reference proteome</keyword>
<dbReference type="HOGENOM" id="CLU_2366057_0_0_2"/>
<reference evidence="2 3" key="1">
    <citation type="journal article" date="2012" name="J. Bacteriol.">
        <title>Genome sequence of 'Candidatus Methanomethylophilus alvus' Mx1201, a methanogenic archaeon from the human gut belonging to a seventh order of methanogens.</title>
        <authorList>
            <person name="Borrel G."/>
            <person name="Harris H.M."/>
            <person name="Tottey W."/>
            <person name="Mihajlovski A."/>
            <person name="Parisot N."/>
            <person name="Peyretaillade E."/>
            <person name="Peyret P."/>
            <person name="Gribaldo S."/>
            <person name="O'Toole P.W."/>
            <person name="Brugere J.F."/>
        </authorList>
    </citation>
    <scope>NUCLEOTIDE SEQUENCE [LARGE SCALE GENOMIC DNA]</scope>
    <source>
        <strain evidence="2 3">Mx1201</strain>
    </source>
</reference>
<accession>M9SEA0</accession>
<feature type="region of interest" description="Disordered" evidence="1">
    <location>
        <begin position="1"/>
        <end position="29"/>
    </location>
</feature>
<dbReference type="AlphaFoldDB" id="M9SEA0"/>
<evidence type="ECO:0000313" key="3">
    <source>
        <dbReference type="Proteomes" id="UP000012672"/>
    </source>
</evidence>